<evidence type="ECO:0000256" key="6">
    <source>
        <dbReference type="ARBA" id="ARBA00022759"/>
    </source>
</evidence>
<comment type="cofactor">
    <cofactor evidence="1">
        <name>Zn(2+)</name>
        <dbReference type="ChEBI" id="CHEBI:29105"/>
    </cofactor>
</comment>
<comment type="caution">
    <text evidence="11">The sequence shown here is derived from an EMBL/GenBank/DDBJ whole genome shotgun (WGS) entry which is preliminary data.</text>
</comment>
<evidence type="ECO:0000256" key="9">
    <source>
        <dbReference type="HAMAP-Rule" id="MF_01818"/>
    </source>
</evidence>
<comment type="function">
    <text evidence="9">Zinc phosphodiesterase, which displays some tRNA 3'-processing endonuclease activity. Probably involved in tRNA maturation, by removing a 3'-trailer from precursor tRNA.</text>
</comment>
<dbReference type="Pfam" id="PF12706">
    <property type="entry name" value="Lactamase_B_2"/>
    <property type="match status" value="1"/>
</dbReference>
<dbReference type="InterPro" id="IPR013471">
    <property type="entry name" value="RNase_Z/BN"/>
</dbReference>
<organism evidence="11">
    <name type="scientific">Fervidicoccus fontis</name>
    <dbReference type="NCBI Taxonomy" id="683846"/>
    <lineage>
        <taxon>Archaea</taxon>
        <taxon>Thermoproteota</taxon>
        <taxon>Thermoprotei</taxon>
        <taxon>Fervidicoccales</taxon>
        <taxon>Fervidicoccaceae</taxon>
        <taxon>Fervidicoccus</taxon>
    </lineage>
</organism>
<reference evidence="11" key="1">
    <citation type="journal article" date="2020" name="mSystems">
        <title>Genome- and Community-Level Interaction Insights into Carbon Utilization and Element Cycling Functions of Hydrothermarchaeota in Hydrothermal Sediment.</title>
        <authorList>
            <person name="Zhou Z."/>
            <person name="Liu Y."/>
            <person name="Xu W."/>
            <person name="Pan J."/>
            <person name="Luo Z.H."/>
            <person name="Li M."/>
        </authorList>
    </citation>
    <scope>NUCLEOTIDE SEQUENCE [LARGE SCALE GENOMIC DNA]</scope>
    <source>
        <strain evidence="11">SpSt-885</strain>
    </source>
</reference>
<accession>A0A7J3SNR2</accession>
<dbReference type="GO" id="GO:0046872">
    <property type="term" value="F:metal ion binding"/>
    <property type="evidence" value="ECO:0007669"/>
    <property type="project" value="UniProtKB-KW"/>
</dbReference>
<dbReference type="InterPro" id="IPR001279">
    <property type="entry name" value="Metallo-B-lactamas"/>
</dbReference>
<feature type="active site" description="Proton acceptor" evidence="9">
    <location>
        <position position="67"/>
    </location>
</feature>
<comment type="caution">
    <text evidence="9">Lacks conserved residue(s) required for the propagation of feature annotation.</text>
</comment>
<evidence type="ECO:0000256" key="3">
    <source>
        <dbReference type="ARBA" id="ARBA00022694"/>
    </source>
</evidence>
<proteinExistence type="inferred from homology"/>
<dbReference type="Gene3D" id="3.60.15.10">
    <property type="entry name" value="Ribonuclease Z/Hydroxyacylglutathione hydrolase-like"/>
    <property type="match status" value="1"/>
</dbReference>
<dbReference type="InterPro" id="IPR036866">
    <property type="entry name" value="RibonucZ/Hydroxyglut_hydro"/>
</dbReference>
<dbReference type="SUPFAM" id="SSF56281">
    <property type="entry name" value="Metallo-hydrolase/oxidoreductase"/>
    <property type="match status" value="1"/>
</dbReference>
<keyword evidence="3 9" id="KW-0819">tRNA processing</keyword>
<protein>
    <recommendedName>
        <fullName evidence="9">Ribonuclease Z</fullName>
        <shortName evidence="9">RNase Z</shortName>
        <ecNumber evidence="9">3.1.26.11</ecNumber>
    </recommendedName>
    <alternativeName>
        <fullName evidence="9">tRNA 3 endonuclease</fullName>
    </alternativeName>
    <alternativeName>
        <fullName evidence="9">tRNase Z</fullName>
    </alternativeName>
</protein>
<dbReference type="CDD" id="cd07717">
    <property type="entry name" value="RNaseZ_ZiPD-like_MBL-fold"/>
    <property type="match status" value="1"/>
</dbReference>
<dbReference type="SMART" id="SM00849">
    <property type="entry name" value="Lactamase_B"/>
    <property type="match status" value="1"/>
</dbReference>
<evidence type="ECO:0000256" key="8">
    <source>
        <dbReference type="ARBA" id="ARBA00022833"/>
    </source>
</evidence>
<sequence>MSDAWIMFLGTSAGVPSKGRGLPSILMQYRGKYLLFDAGEGVQLSLFRYGIGASKIDAILITHLHGDHVFGLPGLIQTMGMESRIKPLLIISPPQLKEFLEISFRTTSFSPGFNIELLEPSRIEINNYITVTPFATCHGEVPSYGYLVEGMATGGGKRFSLAYTGDTSPCDKYRESVKGAEVLIHDSTFSGDMGEEAIAFGHSTSIQAAALAKEIGAKVLFLFHISNRYSDDLYTLEKEARRFFPMSYVARDGMKFYL</sequence>
<evidence type="ECO:0000256" key="5">
    <source>
        <dbReference type="ARBA" id="ARBA00022723"/>
    </source>
</evidence>
<keyword evidence="8" id="KW-0862">Zinc</keyword>
<keyword evidence="5" id="KW-0479">Metal-binding</keyword>
<dbReference type="PANTHER" id="PTHR46018">
    <property type="entry name" value="ZINC PHOSPHODIESTERASE ELAC PROTEIN 1"/>
    <property type="match status" value="1"/>
</dbReference>
<keyword evidence="7 9" id="KW-0378">Hydrolase</keyword>
<evidence type="ECO:0000259" key="10">
    <source>
        <dbReference type="SMART" id="SM00849"/>
    </source>
</evidence>
<dbReference type="EMBL" id="DTLS01000182">
    <property type="protein sequence ID" value="HGZ60818.1"/>
    <property type="molecule type" value="Genomic_DNA"/>
</dbReference>
<feature type="domain" description="Metallo-beta-lactamase" evidence="10">
    <location>
        <begin position="21"/>
        <end position="202"/>
    </location>
</feature>
<dbReference type="PANTHER" id="PTHR46018:SF2">
    <property type="entry name" value="ZINC PHOSPHODIESTERASE ELAC PROTEIN 1"/>
    <property type="match status" value="1"/>
</dbReference>
<comment type="subunit">
    <text evidence="2 9">Homodimer.</text>
</comment>
<comment type="similarity">
    <text evidence="9">Belongs to the RNase Z family.</text>
</comment>
<dbReference type="GO" id="GO:0042781">
    <property type="term" value="F:3'-tRNA processing endoribonuclease activity"/>
    <property type="evidence" value="ECO:0007669"/>
    <property type="project" value="UniProtKB-UniRule"/>
</dbReference>
<dbReference type="EC" id="3.1.26.11" evidence="9"/>
<keyword evidence="4 9" id="KW-0540">Nuclease</keyword>
<evidence type="ECO:0000313" key="11">
    <source>
        <dbReference type="EMBL" id="HGZ60818.1"/>
    </source>
</evidence>
<evidence type="ECO:0000256" key="1">
    <source>
        <dbReference type="ARBA" id="ARBA00001947"/>
    </source>
</evidence>
<gene>
    <name evidence="9" type="primary">rnz</name>
    <name evidence="11" type="ORF">ENW83_06460</name>
</gene>
<evidence type="ECO:0000256" key="7">
    <source>
        <dbReference type="ARBA" id="ARBA00022801"/>
    </source>
</evidence>
<evidence type="ECO:0000256" key="4">
    <source>
        <dbReference type="ARBA" id="ARBA00022722"/>
    </source>
</evidence>
<name>A0A7J3SNR2_9CREN</name>
<dbReference type="AlphaFoldDB" id="A0A7J3SNR2"/>
<comment type="catalytic activity">
    <reaction evidence="9">
        <text>Endonucleolytic cleavage of RNA, removing extra 3' nucleotides from tRNA precursor, generating 3' termini of tRNAs. A 3'-hydroxy group is left at the tRNA terminus and a 5'-phosphoryl group is left at the trailer molecule.</text>
        <dbReference type="EC" id="3.1.26.11"/>
    </reaction>
</comment>
<dbReference type="HAMAP" id="MF_01818">
    <property type="entry name" value="RNase_Z_BN"/>
    <property type="match status" value="1"/>
</dbReference>
<keyword evidence="6 9" id="KW-0255">Endonuclease</keyword>
<evidence type="ECO:0000256" key="2">
    <source>
        <dbReference type="ARBA" id="ARBA00011738"/>
    </source>
</evidence>